<dbReference type="EMBL" id="LT554300">
    <property type="protein sequence ID" value="SAM03789.1"/>
    <property type="molecule type" value="Genomic_DNA"/>
</dbReference>
<evidence type="ECO:0000313" key="2">
    <source>
        <dbReference type="Proteomes" id="UP000078561"/>
    </source>
</evidence>
<dbReference type="OMA" id="YDRFNIH"/>
<gene>
    <name evidence="1" type="primary">ABSGL_09643.1 scaffold 11583</name>
</gene>
<keyword evidence="2" id="KW-1185">Reference proteome</keyword>
<dbReference type="PANTHER" id="PTHR20978:SF0">
    <property type="entry name" value="SPLICING FACTOR 3B SUBUNIT 5"/>
    <property type="match status" value="1"/>
</dbReference>
<dbReference type="InterPro" id="IPR009846">
    <property type="entry name" value="SF3b5/RDS3-10"/>
</dbReference>
<accession>A0A163MDI5</accession>
<dbReference type="Proteomes" id="UP000078561">
    <property type="component" value="Unassembled WGS sequence"/>
</dbReference>
<evidence type="ECO:0000313" key="1">
    <source>
        <dbReference type="EMBL" id="SAM03789.1"/>
    </source>
</evidence>
<dbReference type="OrthoDB" id="274726at2759"/>
<dbReference type="FunCoup" id="A0A163MDI5">
    <property type="interactions" value="372"/>
</dbReference>
<reference evidence="1" key="1">
    <citation type="submission" date="2016-04" db="EMBL/GenBank/DDBJ databases">
        <authorList>
            <person name="Evans L.H."/>
            <person name="Alamgir A."/>
            <person name="Owens N."/>
            <person name="Weber N.D."/>
            <person name="Virtaneva K."/>
            <person name="Barbian K."/>
            <person name="Babar A."/>
            <person name="Rosenke K."/>
        </authorList>
    </citation>
    <scope>NUCLEOTIDE SEQUENCE [LARGE SCALE GENOMIC DNA]</scope>
    <source>
        <strain evidence="1">CBS 101.48</strain>
    </source>
</reference>
<evidence type="ECO:0008006" key="3">
    <source>
        <dbReference type="Google" id="ProtNLM"/>
    </source>
</evidence>
<dbReference type="InParanoid" id="A0A163MDI5"/>
<dbReference type="GO" id="GO:0071011">
    <property type="term" value="C:precatalytic spliceosome"/>
    <property type="evidence" value="ECO:0007669"/>
    <property type="project" value="TreeGrafter"/>
</dbReference>
<dbReference type="PANTHER" id="PTHR20978">
    <property type="entry name" value="SPLICING FACTOR 3B SUBUNIT 5"/>
    <property type="match status" value="1"/>
</dbReference>
<proteinExistence type="predicted"/>
<dbReference type="AlphaFoldDB" id="A0A163MDI5"/>
<name>A0A163MDI5_ABSGL</name>
<organism evidence="1">
    <name type="scientific">Absidia glauca</name>
    <name type="common">Pin mould</name>
    <dbReference type="NCBI Taxonomy" id="4829"/>
    <lineage>
        <taxon>Eukaryota</taxon>
        <taxon>Fungi</taxon>
        <taxon>Fungi incertae sedis</taxon>
        <taxon>Mucoromycota</taxon>
        <taxon>Mucoromycotina</taxon>
        <taxon>Mucoromycetes</taxon>
        <taxon>Mucorales</taxon>
        <taxon>Cunninghamellaceae</taxon>
        <taxon>Absidia</taxon>
    </lineage>
</organism>
<dbReference type="Pfam" id="PF07189">
    <property type="entry name" value="SF3b10"/>
    <property type="match status" value="1"/>
</dbReference>
<dbReference type="GO" id="GO:0005686">
    <property type="term" value="C:U2 snRNP"/>
    <property type="evidence" value="ECO:0007669"/>
    <property type="project" value="TreeGrafter"/>
</dbReference>
<sequence>MDRLNINSQIEHLQSKYIGTGHADTIKQDTYASILGHNSLLSYVSVAENECGARVKANLLEKMVMPCGPPPAREEQ</sequence>
<protein>
    <recommendedName>
        <fullName evidence="3">Splicing factor subunit</fullName>
    </recommendedName>
</protein>
<dbReference type="STRING" id="4829.A0A163MDI5"/>
<dbReference type="GO" id="GO:0000398">
    <property type="term" value="P:mRNA splicing, via spliceosome"/>
    <property type="evidence" value="ECO:0007669"/>
    <property type="project" value="TreeGrafter"/>
</dbReference>